<organism evidence="1">
    <name type="scientific">Alexandrium catenella</name>
    <name type="common">Red tide dinoflagellate</name>
    <name type="synonym">Gonyaulax catenella</name>
    <dbReference type="NCBI Taxonomy" id="2925"/>
    <lineage>
        <taxon>Eukaryota</taxon>
        <taxon>Sar</taxon>
        <taxon>Alveolata</taxon>
        <taxon>Dinophyceae</taxon>
        <taxon>Gonyaulacales</taxon>
        <taxon>Pyrocystaceae</taxon>
        <taxon>Alexandrium</taxon>
    </lineage>
</organism>
<name>A0A7S1R1W4_ALECA</name>
<dbReference type="EMBL" id="HBGE01055043">
    <property type="protein sequence ID" value="CAD9153908.1"/>
    <property type="molecule type" value="Transcribed_RNA"/>
</dbReference>
<dbReference type="Gene3D" id="3.20.200.10">
    <property type="entry name" value="MHCK/EF2 kinase"/>
    <property type="match status" value="1"/>
</dbReference>
<proteinExistence type="predicted"/>
<reference evidence="1" key="1">
    <citation type="submission" date="2021-01" db="EMBL/GenBank/DDBJ databases">
        <authorList>
            <person name="Corre E."/>
            <person name="Pelletier E."/>
            <person name="Niang G."/>
            <person name="Scheremetjew M."/>
            <person name="Finn R."/>
            <person name="Kale V."/>
            <person name="Holt S."/>
            <person name="Cochrane G."/>
            <person name="Meng A."/>
            <person name="Brown T."/>
            <person name="Cohen L."/>
        </authorList>
    </citation>
    <scope>NUCLEOTIDE SEQUENCE</scope>
    <source>
        <strain evidence="1">OF101</strain>
    </source>
</reference>
<dbReference type="AlphaFoldDB" id="A0A7S1R1W4"/>
<sequence>MGLGMSTCTKLLFDHDLDYLHDGCQGDGAARQAAGPQLALKVAYAPTEDSLGAKLSPFAVGDEVAVMQLSRVKGWEPLGWRQERCAKQRAALDSASSLAWPDGPRFSSAQRFWSAKVMASDGQGGFEDHLCLLQVGVSAKDRSMESVKPIVDDANDVASYAHRFNMQTARVCGAEDEPSEAPGVRVCPPVGCFVLGSSLADVAQPGEAVALTVYPASVVKKFVFEGAEDFVELPQAFFHYVAWTSGGKEQVADLQGFQDDQDVILVDPVLLRAPKPSIGDLIGTLASGGNSGEQGAQPSIEQHRFDLWHPKCGQLCRAFDPQRRSAHARRACGLSLPSCGVGGA</sequence>
<accession>A0A7S1R1W4</accession>
<evidence type="ECO:0008006" key="2">
    <source>
        <dbReference type="Google" id="ProtNLM"/>
    </source>
</evidence>
<evidence type="ECO:0000313" key="1">
    <source>
        <dbReference type="EMBL" id="CAD9153908.1"/>
    </source>
</evidence>
<protein>
    <recommendedName>
        <fullName evidence="2">Alpha-type protein kinase domain-containing protein</fullName>
    </recommendedName>
</protein>
<gene>
    <name evidence="1" type="ORF">ACAT0790_LOCUS33155</name>
</gene>